<evidence type="ECO:0000256" key="6">
    <source>
        <dbReference type="SAM" id="MobiDB-lite"/>
    </source>
</evidence>
<accession>A0AA88GML9</accession>
<comment type="similarity">
    <text evidence="1">Belongs to the uracil-DNA glycosylase (UDG) superfamily. UNG family.</text>
</comment>
<evidence type="ECO:0000313" key="9">
    <source>
        <dbReference type="Proteomes" id="UP000816034"/>
    </source>
</evidence>
<evidence type="ECO:0000256" key="4">
    <source>
        <dbReference type="ARBA" id="ARBA00023204"/>
    </source>
</evidence>
<dbReference type="EMBL" id="PYSW02000030">
    <property type="protein sequence ID" value="KAG2379058.1"/>
    <property type="molecule type" value="Genomic_DNA"/>
</dbReference>
<evidence type="ECO:0000259" key="7">
    <source>
        <dbReference type="Pfam" id="PF03167"/>
    </source>
</evidence>
<dbReference type="GO" id="GO:0097510">
    <property type="term" value="P:base-excision repair, AP site formation via deaminated base removal"/>
    <property type="evidence" value="ECO:0007669"/>
    <property type="project" value="TreeGrafter"/>
</dbReference>
<dbReference type="GO" id="GO:0005739">
    <property type="term" value="C:mitochondrion"/>
    <property type="evidence" value="ECO:0007669"/>
    <property type="project" value="TreeGrafter"/>
</dbReference>
<keyword evidence="2" id="KW-0227">DNA damage</keyword>
<evidence type="ECO:0000256" key="5">
    <source>
        <dbReference type="PROSITE-ProRule" id="PRU10072"/>
    </source>
</evidence>
<dbReference type="GO" id="GO:0004844">
    <property type="term" value="F:uracil DNA N-glycosylase activity"/>
    <property type="evidence" value="ECO:0007669"/>
    <property type="project" value="InterPro"/>
</dbReference>
<feature type="compositionally biased region" description="Basic and acidic residues" evidence="6">
    <location>
        <begin position="256"/>
        <end position="265"/>
    </location>
</feature>
<evidence type="ECO:0000313" key="8">
    <source>
        <dbReference type="EMBL" id="KAG2379058.1"/>
    </source>
</evidence>
<feature type="active site" description="Proton acceptor" evidence="5">
    <location>
        <position position="73"/>
    </location>
</feature>
<sequence>MSASSSNVDMELLLNESWRSTNLPDIIKKQPDVEKFLGKNRDSNIIPKLENTFRALNEMSSVSECKVVIFGQDPYPREESAIGIAFYDGQIKKWTDAMSPSFRNIVKNVLIGTGHLNSSDKVETMRKQIAKLKLLDPPDWFEYTMKQNVLWLNTALTFSGTDKNELNKHTKFWAPIVEGIVETLVKESTKGLVFVLWGGNAKKLKTMINKVAKKGTKKVEFVEANHPAVESFNDVQSFTKVNEALKKLGHEEIDWLGTEKKRKEAPSSSSSTEDEETTGESSNKKAKK</sequence>
<dbReference type="InterPro" id="IPR036895">
    <property type="entry name" value="Uracil-DNA_glycosylase-like_sf"/>
</dbReference>
<dbReference type="AlphaFoldDB" id="A0AA88GML9"/>
<organism evidence="8 9">
    <name type="scientific">Naegleria lovaniensis</name>
    <name type="common">Amoeba</name>
    <dbReference type="NCBI Taxonomy" id="51637"/>
    <lineage>
        <taxon>Eukaryota</taxon>
        <taxon>Discoba</taxon>
        <taxon>Heterolobosea</taxon>
        <taxon>Tetramitia</taxon>
        <taxon>Eutetramitia</taxon>
        <taxon>Vahlkampfiidae</taxon>
        <taxon>Naegleria</taxon>
    </lineage>
</organism>
<name>A0AA88GML9_NAELO</name>
<gene>
    <name evidence="8" type="ORF">C9374_007696</name>
</gene>
<dbReference type="InterPro" id="IPR005122">
    <property type="entry name" value="Uracil-DNA_glycosylase-like"/>
</dbReference>
<proteinExistence type="inferred from homology"/>
<dbReference type="PANTHER" id="PTHR11264:SF8">
    <property type="entry name" value="URACIL-DNA GLYCOSYLASE-LIKE DOMAIN-CONTAINING PROTEIN"/>
    <property type="match status" value="1"/>
</dbReference>
<dbReference type="GO" id="GO:0005634">
    <property type="term" value="C:nucleus"/>
    <property type="evidence" value="ECO:0007669"/>
    <property type="project" value="TreeGrafter"/>
</dbReference>
<evidence type="ECO:0000256" key="1">
    <source>
        <dbReference type="ARBA" id="ARBA00008184"/>
    </source>
</evidence>
<keyword evidence="4" id="KW-0234">DNA repair</keyword>
<dbReference type="SUPFAM" id="SSF52141">
    <property type="entry name" value="Uracil-DNA glycosylase-like"/>
    <property type="match status" value="1"/>
</dbReference>
<dbReference type="PROSITE" id="PS00130">
    <property type="entry name" value="U_DNA_GLYCOSYLASE"/>
    <property type="match status" value="1"/>
</dbReference>
<dbReference type="GeneID" id="68100150"/>
<dbReference type="InterPro" id="IPR002043">
    <property type="entry name" value="UDG_fam1"/>
</dbReference>
<dbReference type="InterPro" id="IPR018085">
    <property type="entry name" value="Ura-DNA_Glyclase_AS"/>
</dbReference>
<dbReference type="Pfam" id="PF03167">
    <property type="entry name" value="UDG"/>
    <property type="match status" value="1"/>
</dbReference>
<keyword evidence="9" id="KW-1185">Reference proteome</keyword>
<dbReference type="PANTHER" id="PTHR11264">
    <property type="entry name" value="URACIL-DNA GLYCOSYLASE"/>
    <property type="match status" value="1"/>
</dbReference>
<evidence type="ECO:0000256" key="3">
    <source>
        <dbReference type="ARBA" id="ARBA00022801"/>
    </source>
</evidence>
<dbReference type="RefSeq" id="XP_044546320.1">
    <property type="nucleotide sequence ID" value="XM_044697689.1"/>
</dbReference>
<reference evidence="8 9" key="1">
    <citation type="journal article" date="2018" name="BMC Genomics">
        <title>The genome of Naegleria lovaniensis, the basis for a comparative approach to unravel pathogenicity factors of the human pathogenic amoeba N. fowleri.</title>
        <authorList>
            <person name="Liechti N."/>
            <person name="Schurch N."/>
            <person name="Bruggmann R."/>
            <person name="Wittwer M."/>
        </authorList>
    </citation>
    <scope>NUCLEOTIDE SEQUENCE [LARGE SCALE GENOMIC DNA]</scope>
    <source>
        <strain evidence="8 9">ATCC 30569</strain>
    </source>
</reference>
<evidence type="ECO:0000256" key="2">
    <source>
        <dbReference type="ARBA" id="ARBA00022763"/>
    </source>
</evidence>
<keyword evidence="3" id="KW-0378">Hydrolase</keyword>
<comment type="caution">
    <text evidence="8">The sequence shown here is derived from an EMBL/GenBank/DDBJ whole genome shotgun (WGS) entry which is preliminary data.</text>
</comment>
<dbReference type="Proteomes" id="UP000816034">
    <property type="component" value="Unassembled WGS sequence"/>
</dbReference>
<feature type="domain" description="Uracil-DNA glycosylase-like" evidence="7">
    <location>
        <begin position="64"/>
        <end position="245"/>
    </location>
</feature>
<feature type="region of interest" description="Disordered" evidence="6">
    <location>
        <begin position="256"/>
        <end position="288"/>
    </location>
</feature>
<protein>
    <recommendedName>
        <fullName evidence="7">Uracil-DNA glycosylase-like domain-containing protein</fullName>
    </recommendedName>
</protein>
<dbReference type="Gene3D" id="3.40.470.10">
    <property type="entry name" value="Uracil-DNA glycosylase-like domain"/>
    <property type="match status" value="1"/>
</dbReference>